<evidence type="ECO:0000313" key="2">
    <source>
        <dbReference type="Proteomes" id="UP000599578"/>
    </source>
</evidence>
<comment type="caution">
    <text evidence="1">The sequence shown here is derived from an EMBL/GenBank/DDBJ whole genome shotgun (WGS) entry which is preliminary data.</text>
</comment>
<reference evidence="1 2" key="1">
    <citation type="journal article" date="2014" name="Int. J. Syst. Evol. Microbiol.">
        <title>Complete genome sequence of Corynebacterium casei LMG S-19264T (=DSM 44701T), isolated from a smear-ripened cheese.</title>
        <authorList>
            <consortium name="US DOE Joint Genome Institute (JGI-PGF)"/>
            <person name="Walter F."/>
            <person name="Albersmeier A."/>
            <person name="Kalinowski J."/>
            <person name="Ruckert C."/>
        </authorList>
    </citation>
    <scope>NUCLEOTIDE SEQUENCE [LARGE SCALE GENOMIC DNA]</scope>
    <source>
        <strain evidence="1 2">CGMCC 1.7286</strain>
    </source>
</reference>
<dbReference type="InterPro" id="IPR009078">
    <property type="entry name" value="Ferritin-like_SF"/>
</dbReference>
<proteinExistence type="predicted"/>
<dbReference type="Gene3D" id="1.20.1260.10">
    <property type="match status" value="1"/>
</dbReference>
<protein>
    <recommendedName>
        <fullName evidence="3">Rubrerythrin diiron-binding domain-containing protein</fullName>
    </recommendedName>
</protein>
<evidence type="ECO:0000313" key="1">
    <source>
        <dbReference type="EMBL" id="GGO87241.1"/>
    </source>
</evidence>
<name>A0A917ZPQ0_9GAMM</name>
<dbReference type="SUPFAM" id="SSF47240">
    <property type="entry name" value="Ferritin-like"/>
    <property type="match status" value="1"/>
</dbReference>
<dbReference type="InterPro" id="IPR012347">
    <property type="entry name" value="Ferritin-like"/>
</dbReference>
<evidence type="ECO:0008006" key="3">
    <source>
        <dbReference type="Google" id="ProtNLM"/>
    </source>
</evidence>
<sequence length="166" mass="19151">MNMLTRPSMPETIDKAIAIETSHIKRYRKWSLRFRTFAPELAVILQAQADEMEEHRELLTQYAGKSMYETVAFHEANREDDTISDRHFFIVDTRSAKDALAKAIVLKKEARDFYKECTINELGDSSLINLYSNLFTSKEIHTQILVEAKDRFRARGCSTEQAEALG</sequence>
<gene>
    <name evidence="1" type="ORF">GCM10011348_39970</name>
</gene>
<dbReference type="AlphaFoldDB" id="A0A917ZPQ0"/>
<organism evidence="1 2">
    <name type="scientific">Marinobacterium nitratireducens</name>
    <dbReference type="NCBI Taxonomy" id="518897"/>
    <lineage>
        <taxon>Bacteria</taxon>
        <taxon>Pseudomonadati</taxon>
        <taxon>Pseudomonadota</taxon>
        <taxon>Gammaproteobacteria</taxon>
        <taxon>Oceanospirillales</taxon>
        <taxon>Oceanospirillaceae</taxon>
        <taxon>Marinobacterium</taxon>
    </lineage>
</organism>
<dbReference type="EMBL" id="BMLT01000012">
    <property type="protein sequence ID" value="GGO87241.1"/>
    <property type="molecule type" value="Genomic_DNA"/>
</dbReference>
<dbReference type="Proteomes" id="UP000599578">
    <property type="component" value="Unassembled WGS sequence"/>
</dbReference>
<keyword evidence="2" id="KW-1185">Reference proteome</keyword>
<accession>A0A917ZPQ0</accession>
<dbReference type="RefSeq" id="WP_188862396.1">
    <property type="nucleotide sequence ID" value="NZ_BMLT01000012.1"/>
</dbReference>